<evidence type="ECO:0008006" key="5">
    <source>
        <dbReference type="Google" id="ProtNLM"/>
    </source>
</evidence>
<gene>
    <name evidence="2" type="ORF">DWZ68_18240</name>
    <name evidence="1" type="ORF">I6J59_17435</name>
</gene>
<sequence>MKDMNQEQIEWTLIRKQIDGCLTDEERECLERWMAGDERRRGFVEHACLYYKRDLPMVDETRISEAWQHFQKYRLIC</sequence>
<organism evidence="2 3">
    <name type="scientific">Butyricimonas virosa</name>
    <dbReference type="NCBI Taxonomy" id="544645"/>
    <lineage>
        <taxon>Bacteria</taxon>
        <taxon>Pseudomonadati</taxon>
        <taxon>Bacteroidota</taxon>
        <taxon>Bacteroidia</taxon>
        <taxon>Bacteroidales</taxon>
        <taxon>Odoribacteraceae</taxon>
        <taxon>Butyricimonas</taxon>
    </lineage>
</organism>
<keyword evidence="4" id="KW-1185">Reference proteome</keyword>
<dbReference type="Proteomes" id="UP000286038">
    <property type="component" value="Unassembled WGS sequence"/>
</dbReference>
<dbReference type="RefSeq" id="WP_027202208.1">
    <property type="nucleotide sequence ID" value="NZ_CABJDM010000051.1"/>
</dbReference>
<evidence type="ECO:0000313" key="1">
    <source>
        <dbReference type="EMBL" id="QRO49648.1"/>
    </source>
</evidence>
<accession>A0A415Q953</accession>
<evidence type="ECO:0000313" key="2">
    <source>
        <dbReference type="EMBL" id="RHM37800.1"/>
    </source>
</evidence>
<dbReference type="EMBL" id="QRPV01000051">
    <property type="protein sequence ID" value="RHM37800.1"/>
    <property type="molecule type" value="Genomic_DNA"/>
</dbReference>
<evidence type="ECO:0000313" key="3">
    <source>
        <dbReference type="Proteomes" id="UP000286038"/>
    </source>
</evidence>
<name>A0A415Q953_9BACT</name>
<protein>
    <recommendedName>
        <fullName evidence="5">DUF4880 domain-containing protein</fullName>
    </recommendedName>
</protein>
<dbReference type="EMBL" id="CP069450">
    <property type="protein sequence ID" value="QRO49648.1"/>
    <property type="molecule type" value="Genomic_DNA"/>
</dbReference>
<dbReference type="AlphaFoldDB" id="A0A415Q953"/>
<reference evidence="1 4" key="2">
    <citation type="submission" date="2021-02" db="EMBL/GenBank/DDBJ databases">
        <title>FDA dAtabase for Regulatory Grade micrObial Sequences (FDA-ARGOS): Supporting development and validation of Infectious Disease Dx tests.</title>
        <authorList>
            <person name="Carlson P."/>
            <person name="Fischbach M."/>
            <person name="Hastie J."/>
            <person name="Bilen M."/>
            <person name="Cheng A."/>
            <person name="Tallon L."/>
            <person name="Sadzewicz L."/>
            <person name="Zhao X."/>
            <person name="Boylan J."/>
            <person name="Ott S."/>
            <person name="Bowen H."/>
            <person name="Vavikolanu K."/>
            <person name="Mehta A."/>
            <person name="Aluvathingal J."/>
            <person name="Nadendla S."/>
            <person name="Yan Y."/>
            <person name="Sichtig H."/>
        </authorList>
    </citation>
    <scope>NUCLEOTIDE SEQUENCE [LARGE SCALE GENOMIC DNA]</scope>
    <source>
        <strain evidence="1 4">FDAARGOS_1229</strain>
    </source>
</reference>
<proteinExistence type="predicted"/>
<dbReference type="Proteomes" id="UP000654720">
    <property type="component" value="Chromosome"/>
</dbReference>
<reference evidence="2 3" key="1">
    <citation type="submission" date="2018-08" db="EMBL/GenBank/DDBJ databases">
        <title>A genome reference for cultivated species of the human gut microbiota.</title>
        <authorList>
            <person name="Zou Y."/>
            <person name="Xue W."/>
            <person name="Luo G."/>
        </authorList>
    </citation>
    <scope>NUCLEOTIDE SEQUENCE [LARGE SCALE GENOMIC DNA]</scope>
    <source>
        <strain evidence="2 3">AF34-33</strain>
    </source>
</reference>
<evidence type="ECO:0000313" key="4">
    <source>
        <dbReference type="Proteomes" id="UP000654720"/>
    </source>
</evidence>